<name>D2VPP1_NAEGR</name>
<dbReference type="InterPro" id="IPR000626">
    <property type="entry name" value="Ubiquitin-like_dom"/>
</dbReference>
<dbReference type="GeneID" id="8851123"/>
<keyword evidence="3" id="KW-1185">Reference proteome</keyword>
<evidence type="ECO:0000313" key="3">
    <source>
        <dbReference type="Proteomes" id="UP000006671"/>
    </source>
</evidence>
<proteinExistence type="predicted"/>
<evidence type="ECO:0000259" key="1">
    <source>
        <dbReference type="PROSITE" id="PS50053"/>
    </source>
</evidence>
<dbReference type="Proteomes" id="UP000006671">
    <property type="component" value="Unassembled WGS sequence"/>
</dbReference>
<reference evidence="2 3" key="1">
    <citation type="journal article" date="2010" name="Cell">
        <title>The genome of Naegleria gruberi illuminates early eukaryotic versatility.</title>
        <authorList>
            <person name="Fritz-Laylin L.K."/>
            <person name="Prochnik S.E."/>
            <person name="Ginger M.L."/>
            <person name="Dacks J.B."/>
            <person name="Carpenter M.L."/>
            <person name="Field M.C."/>
            <person name="Kuo A."/>
            <person name="Paredez A."/>
            <person name="Chapman J."/>
            <person name="Pham J."/>
            <person name="Shu S."/>
            <person name="Neupane R."/>
            <person name="Cipriano M."/>
            <person name="Mancuso J."/>
            <person name="Tu H."/>
            <person name="Salamov A."/>
            <person name="Lindquist E."/>
            <person name="Shapiro H."/>
            <person name="Lucas S."/>
            <person name="Grigoriev I.V."/>
            <person name="Cande W.Z."/>
            <person name="Fulton C."/>
            <person name="Rokhsar D.S."/>
            <person name="Dawson S.C."/>
        </authorList>
    </citation>
    <scope>NUCLEOTIDE SEQUENCE [LARGE SCALE GENOMIC DNA]</scope>
    <source>
        <strain evidence="2 3">NEG-M</strain>
    </source>
</reference>
<sequence>MKTSQQVLKHHYAKLMVLNQIKHSNVPFIPSLKPFDFSLDREVALAVIKQHKGKALKILHENWRNDRELVLKAISNDAFASGEYVGKVLRRDRNFVKELVQVKNNWVLLKDMDEDFRQDEEICRAALDCNPRAIKYVLNQYLLNNREYMLKIVSQCGILLEYVGYSLKNNREINLAALKQTPKAFQFVGNVLFKDEEISSFSTLDNSIELRIKSISGKELRFFADPNNTFNMIRWRVAEEWNIGNEFRIIHNSKVMSMEDDEKTLQELEINSNSKLVMVFRLVGG</sequence>
<dbReference type="AlphaFoldDB" id="D2VPP1"/>
<gene>
    <name evidence="2" type="ORF">NAEGRDRAFT_51273</name>
</gene>
<dbReference type="InterPro" id="IPR025197">
    <property type="entry name" value="DUF4116"/>
</dbReference>
<dbReference type="Gene3D" id="3.10.20.90">
    <property type="entry name" value="Phosphatidylinositol 3-kinase Catalytic Subunit, Chain A, domain 1"/>
    <property type="match status" value="1"/>
</dbReference>
<dbReference type="VEuPathDB" id="AmoebaDB:NAEGRDRAFT_51273"/>
<dbReference type="PROSITE" id="PS50053">
    <property type="entry name" value="UBIQUITIN_2"/>
    <property type="match status" value="1"/>
</dbReference>
<dbReference type="InParanoid" id="D2VPP1"/>
<dbReference type="CDD" id="cd17039">
    <property type="entry name" value="Ubl_ubiquitin_like"/>
    <property type="match status" value="1"/>
</dbReference>
<dbReference type="OrthoDB" id="47228at2759"/>
<accession>D2VPP1</accession>
<dbReference type="SMART" id="SM00213">
    <property type="entry name" value="UBQ"/>
    <property type="match status" value="1"/>
</dbReference>
<dbReference type="RefSeq" id="XP_002673983.1">
    <property type="nucleotide sequence ID" value="XM_002673937.1"/>
</dbReference>
<feature type="domain" description="Ubiquitin-like" evidence="1">
    <location>
        <begin position="208"/>
        <end position="285"/>
    </location>
</feature>
<protein>
    <submittedName>
        <fullName evidence="2">Predicted protein</fullName>
    </submittedName>
</protein>
<dbReference type="InterPro" id="IPR029071">
    <property type="entry name" value="Ubiquitin-like_domsf"/>
</dbReference>
<evidence type="ECO:0000313" key="2">
    <source>
        <dbReference type="EMBL" id="EFC41239.1"/>
    </source>
</evidence>
<organism evidence="3">
    <name type="scientific">Naegleria gruberi</name>
    <name type="common">Amoeba</name>
    <dbReference type="NCBI Taxonomy" id="5762"/>
    <lineage>
        <taxon>Eukaryota</taxon>
        <taxon>Discoba</taxon>
        <taxon>Heterolobosea</taxon>
        <taxon>Tetramitia</taxon>
        <taxon>Eutetramitia</taxon>
        <taxon>Vahlkampfiidae</taxon>
        <taxon>Naegleria</taxon>
    </lineage>
</organism>
<dbReference type="SUPFAM" id="SSF54236">
    <property type="entry name" value="Ubiquitin-like"/>
    <property type="match status" value="1"/>
</dbReference>
<dbReference type="KEGG" id="ngr:NAEGRDRAFT_51273"/>
<dbReference type="Pfam" id="PF13475">
    <property type="entry name" value="DUF4116"/>
    <property type="match status" value="3"/>
</dbReference>
<dbReference type="EMBL" id="GG738887">
    <property type="protein sequence ID" value="EFC41239.1"/>
    <property type="molecule type" value="Genomic_DNA"/>
</dbReference>